<gene>
    <name evidence="4" type="ORF">Q4F19_05745</name>
</gene>
<dbReference type="Pfam" id="PF05170">
    <property type="entry name" value="AsmA"/>
    <property type="match status" value="2"/>
</dbReference>
<name>A0ABT8Y791_9SPHN</name>
<feature type="region of interest" description="Disordered" evidence="1">
    <location>
        <begin position="675"/>
        <end position="711"/>
    </location>
</feature>
<proteinExistence type="predicted"/>
<protein>
    <submittedName>
        <fullName evidence="4">AsmA family protein</fullName>
    </submittedName>
</protein>
<evidence type="ECO:0000313" key="4">
    <source>
        <dbReference type="EMBL" id="MDO6413877.1"/>
    </source>
</evidence>
<keyword evidence="2" id="KW-1133">Transmembrane helix</keyword>
<dbReference type="Proteomes" id="UP001169764">
    <property type="component" value="Unassembled WGS sequence"/>
</dbReference>
<dbReference type="InterPro" id="IPR052894">
    <property type="entry name" value="AsmA-related"/>
</dbReference>
<evidence type="ECO:0000256" key="1">
    <source>
        <dbReference type="SAM" id="MobiDB-lite"/>
    </source>
</evidence>
<dbReference type="EMBL" id="JAUOTP010000002">
    <property type="protein sequence ID" value="MDO6413877.1"/>
    <property type="molecule type" value="Genomic_DNA"/>
</dbReference>
<evidence type="ECO:0000256" key="2">
    <source>
        <dbReference type="SAM" id="Phobius"/>
    </source>
</evidence>
<evidence type="ECO:0000259" key="3">
    <source>
        <dbReference type="Pfam" id="PF05170"/>
    </source>
</evidence>
<accession>A0ABT8Y791</accession>
<sequence>MTDIASHPSIGDDPRIVHPAPVRRDPVKTAIASVVSVLATLFGLLFLAWLVLFVTKGRFLKHTFEKVASKYMERDIRVAGDFNFYFDPIDMKFLAEGMTVSNPEWAKKPNLFSSKLIDTRIETLPLIFGKKQIEWLNLENGAIDLEWDKAHKKNSWTFAGDTPFQMPLIRRASVAGTGVHYDDAAMRIFADVRFAAIDAQNSKFASNIRFDGEGTARGIPFTLNGSQTSPNEVLAGGRNQFELHARAAKTSLDVSGTLPGATVIEGADLSVRVRGQNIRNLFDLAGIAVPDTRAYSLRSHLTKEGQDYKFTKIAGSYGNSDIGGAMTVTVPRSGTDERLFLAADLASKRVDMIDIGPFIGYNPNALATQGATAAATTQGPRGAYPRILPDAPLRVDAIKAFDAKVTYKVADIKQPFVPISNIVLGLDLDRSLLKLSPLNFDMAGGHVDSDIAIDARKPAVFTDYDIRMSPTPMGKLLAKFGVDNGGTTGTIKARVKMSGTGDTVRQSLATSNGRIAVILPRGTFWTSYTQLSEFDIGTFVQKMFEKKLKEPVQINCGLIGFTVRDGIAAADPVLIDTSKNVMTAKGGFSFRDESMSLAFRADAKKFSLFSGQSPVGIGGHFAAPAIQIVTPELLLRGGVGVALGVAAGPVGAMLAFVDPGDAKNAACGPVLAGATASAQRTDKGKARKDIGGGKSADVQAEKSKKPIKLKL</sequence>
<dbReference type="RefSeq" id="WP_303540621.1">
    <property type="nucleotide sequence ID" value="NZ_JAUOTP010000002.1"/>
</dbReference>
<feature type="domain" description="AsmA" evidence="3">
    <location>
        <begin position="39"/>
        <end position="159"/>
    </location>
</feature>
<dbReference type="PANTHER" id="PTHR30441:SF9">
    <property type="entry name" value="ASMA FAMILY PROTEIN YHJG"/>
    <property type="match status" value="1"/>
</dbReference>
<keyword evidence="5" id="KW-1185">Reference proteome</keyword>
<dbReference type="InterPro" id="IPR007844">
    <property type="entry name" value="AsmA"/>
</dbReference>
<feature type="compositionally biased region" description="Basic and acidic residues" evidence="1">
    <location>
        <begin position="680"/>
        <end position="691"/>
    </location>
</feature>
<organism evidence="4 5">
    <name type="scientific">Sphingomonas natans</name>
    <dbReference type="NCBI Taxonomy" id="3063330"/>
    <lineage>
        <taxon>Bacteria</taxon>
        <taxon>Pseudomonadati</taxon>
        <taxon>Pseudomonadota</taxon>
        <taxon>Alphaproteobacteria</taxon>
        <taxon>Sphingomonadales</taxon>
        <taxon>Sphingomonadaceae</taxon>
        <taxon>Sphingomonas</taxon>
    </lineage>
</organism>
<comment type="caution">
    <text evidence="4">The sequence shown here is derived from an EMBL/GenBank/DDBJ whole genome shotgun (WGS) entry which is preliminary data.</text>
</comment>
<reference evidence="4" key="1">
    <citation type="submission" date="2023-07" db="EMBL/GenBank/DDBJ databases">
        <authorList>
            <person name="Kim M."/>
        </authorList>
    </citation>
    <scope>NUCLEOTIDE SEQUENCE</scope>
    <source>
        <strain evidence="4">BIUV-7</strain>
    </source>
</reference>
<keyword evidence="2" id="KW-0472">Membrane</keyword>
<feature type="transmembrane region" description="Helical" evidence="2">
    <location>
        <begin position="30"/>
        <end position="54"/>
    </location>
</feature>
<dbReference type="PANTHER" id="PTHR30441">
    <property type="entry name" value="DUF748 DOMAIN-CONTAINING PROTEIN"/>
    <property type="match status" value="1"/>
</dbReference>
<feature type="domain" description="AsmA" evidence="3">
    <location>
        <begin position="290"/>
        <end position="521"/>
    </location>
</feature>
<keyword evidence="2" id="KW-0812">Transmembrane</keyword>
<evidence type="ECO:0000313" key="5">
    <source>
        <dbReference type="Proteomes" id="UP001169764"/>
    </source>
</evidence>